<proteinExistence type="predicted"/>
<reference evidence="1 2" key="1">
    <citation type="journal article" date="2013" name="Genome Announc.">
        <title>Genome Sequence of the Obligate Gammaproteobacterial Methanotroph Methylomicrobium album Strain BG8.</title>
        <authorList>
            <person name="Kits K.D."/>
            <person name="Kalyuzhnaya M.G."/>
            <person name="Klotz M.G."/>
            <person name="Jetten M.S."/>
            <person name="Op den Camp H.J."/>
            <person name="Vuilleumier S."/>
            <person name="Bringel F."/>
            <person name="Dispirito A.A."/>
            <person name="Murrell J.C."/>
            <person name="Bruce D."/>
            <person name="Cheng J.F."/>
            <person name="Copeland A."/>
            <person name="Goodwin L."/>
            <person name="Hauser L."/>
            <person name="Lajus A."/>
            <person name="Land M.L."/>
            <person name="Lapidus A."/>
            <person name="Lucas S."/>
            <person name="Medigue C."/>
            <person name="Pitluck S."/>
            <person name="Woyke T."/>
            <person name="Zeytun A."/>
            <person name="Stein L.Y."/>
        </authorList>
    </citation>
    <scope>NUCLEOTIDE SEQUENCE [LARGE SCALE GENOMIC DNA]</scope>
    <source>
        <strain evidence="1 2">BG8</strain>
    </source>
</reference>
<protein>
    <submittedName>
        <fullName evidence="1">Uncharacterized protein</fullName>
    </submittedName>
</protein>
<dbReference type="RefSeq" id="WP_005372622.1">
    <property type="nucleotide sequence ID" value="NZ_CM001475.1"/>
</dbReference>
<organism evidence="1 2">
    <name type="scientific">Methylomicrobium album BG8</name>
    <dbReference type="NCBI Taxonomy" id="686340"/>
    <lineage>
        <taxon>Bacteria</taxon>
        <taxon>Pseudomonadati</taxon>
        <taxon>Pseudomonadota</taxon>
        <taxon>Gammaproteobacteria</taxon>
        <taxon>Methylococcales</taxon>
        <taxon>Methylococcaceae</taxon>
        <taxon>Methylomicrobium</taxon>
    </lineage>
</organism>
<dbReference type="HOGENOM" id="CLU_2494287_0_0_6"/>
<keyword evidence="2" id="KW-1185">Reference proteome</keyword>
<dbReference type="Proteomes" id="UP000005090">
    <property type="component" value="Chromosome"/>
</dbReference>
<dbReference type="EMBL" id="CM001475">
    <property type="protein sequence ID" value="EIC30165.1"/>
    <property type="molecule type" value="Genomic_DNA"/>
</dbReference>
<name>H8GI21_METAL</name>
<dbReference type="AlphaFoldDB" id="H8GI21"/>
<sequence length="86" mass="9310">MSTFTRIVTNPVGMARLVTNYSRIKEMESNGLSVDKIAEIFDEDAAELQNFVDYADAFVSGEKSLSLDVTNKGKAAFDAIAGALTK</sequence>
<evidence type="ECO:0000313" key="1">
    <source>
        <dbReference type="EMBL" id="EIC30165.1"/>
    </source>
</evidence>
<gene>
    <name evidence="1" type="ORF">Metal_2443</name>
</gene>
<evidence type="ECO:0000313" key="2">
    <source>
        <dbReference type="Proteomes" id="UP000005090"/>
    </source>
</evidence>
<accession>H8GI21</accession>